<dbReference type="InterPro" id="IPR036796">
    <property type="entry name" value="Ribosomal_uL11_N_sf"/>
</dbReference>
<dbReference type="SUPFAM" id="SSF46906">
    <property type="entry name" value="Ribosomal protein L11, C-terminal domain"/>
    <property type="match status" value="1"/>
</dbReference>
<dbReference type="InterPro" id="IPR020785">
    <property type="entry name" value="Ribosomal_uL11_CS"/>
</dbReference>
<proteinExistence type="inferred from homology"/>
<dbReference type="Gene3D" id="3.30.1550.10">
    <property type="entry name" value="Ribosomal protein L11/L12, N-terminal domain"/>
    <property type="match status" value="1"/>
</dbReference>
<gene>
    <name evidence="7 12" type="primary">rplK</name>
    <name evidence="12" type="ORF">COY52_07920</name>
</gene>
<dbReference type="Pfam" id="PF03946">
    <property type="entry name" value="Ribosomal_L11_N"/>
    <property type="match status" value="1"/>
</dbReference>
<evidence type="ECO:0000259" key="11">
    <source>
        <dbReference type="Pfam" id="PF03946"/>
    </source>
</evidence>
<keyword evidence="5 7" id="KW-0689">Ribosomal protein</keyword>
<comment type="caution">
    <text evidence="12">The sequence shown here is derived from an EMBL/GenBank/DDBJ whole genome shotgun (WGS) entry which is preliminary data.</text>
</comment>
<feature type="domain" description="Large ribosomal subunit protein uL11 N-terminal" evidence="11">
    <location>
        <begin position="9"/>
        <end position="66"/>
    </location>
</feature>
<keyword evidence="3 7" id="KW-0699">rRNA-binding</keyword>
<dbReference type="InterPro" id="IPR020783">
    <property type="entry name" value="Ribosomal_uL11_C"/>
</dbReference>
<evidence type="ECO:0000256" key="3">
    <source>
        <dbReference type="ARBA" id="ARBA00022730"/>
    </source>
</evidence>
<evidence type="ECO:0000256" key="1">
    <source>
        <dbReference type="ARBA" id="ARBA00010537"/>
    </source>
</evidence>
<reference evidence="13" key="1">
    <citation type="submission" date="2017-09" db="EMBL/GenBank/DDBJ databases">
        <title>Depth-based differentiation of microbial function through sediment-hosted aquifers and enrichment of novel symbionts in the deep terrestrial subsurface.</title>
        <authorList>
            <person name="Probst A.J."/>
            <person name="Ladd B."/>
            <person name="Jarett J.K."/>
            <person name="Geller-Mcgrath D.E."/>
            <person name="Sieber C.M.K."/>
            <person name="Emerson J.B."/>
            <person name="Anantharaman K."/>
            <person name="Thomas B.C."/>
            <person name="Malmstrom R."/>
            <person name="Stieglmeier M."/>
            <person name="Klingl A."/>
            <person name="Woyke T."/>
            <person name="Ryan C.M."/>
            <person name="Banfield J.F."/>
        </authorList>
    </citation>
    <scope>NUCLEOTIDE SEQUENCE [LARGE SCALE GENOMIC DNA]</scope>
</reference>
<comment type="similarity">
    <text evidence="1 7 8">Belongs to the universal ribosomal protein uL11 family.</text>
</comment>
<dbReference type="GO" id="GO:0006412">
    <property type="term" value="P:translation"/>
    <property type="evidence" value="ECO:0007669"/>
    <property type="project" value="UniProtKB-UniRule"/>
</dbReference>
<comment type="subunit">
    <text evidence="7">Part of the ribosomal stalk of the 50S ribosomal subunit. Interacts with L10 and the large rRNA to form the base of the stalk. L10 forms an elongated spine to which L12 dimers bind in a sequential fashion forming a multimeric L10(L12)X complex.</text>
</comment>
<evidence type="ECO:0000259" key="10">
    <source>
        <dbReference type="Pfam" id="PF00298"/>
    </source>
</evidence>
<keyword evidence="2 7" id="KW-0488">Methylation</keyword>
<evidence type="ECO:0000256" key="6">
    <source>
        <dbReference type="ARBA" id="ARBA00023274"/>
    </source>
</evidence>
<evidence type="ECO:0000256" key="9">
    <source>
        <dbReference type="RuleBase" id="RU003979"/>
    </source>
</evidence>
<dbReference type="InterPro" id="IPR000911">
    <property type="entry name" value="Ribosomal_uL11"/>
</dbReference>
<keyword evidence="6 7" id="KW-0687">Ribonucleoprotein</keyword>
<dbReference type="AlphaFoldDB" id="A0A2M7S9K1"/>
<dbReference type="InterPro" id="IPR006519">
    <property type="entry name" value="Ribosomal_uL11_bac-typ"/>
</dbReference>
<dbReference type="SMART" id="SM00649">
    <property type="entry name" value="RL11"/>
    <property type="match status" value="1"/>
</dbReference>
<dbReference type="NCBIfam" id="TIGR01632">
    <property type="entry name" value="L11_bact"/>
    <property type="match status" value="1"/>
</dbReference>
<comment type="function">
    <text evidence="7 9">Forms part of the ribosomal stalk which helps the ribosome interact with GTP-bound translation factors.</text>
</comment>
<dbReference type="InterPro" id="IPR036769">
    <property type="entry name" value="Ribosomal_uL11_C_sf"/>
</dbReference>
<keyword evidence="4 7" id="KW-0694">RNA-binding</keyword>
<dbReference type="Pfam" id="PF00298">
    <property type="entry name" value="Ribosomal_L11"/>
    <property type="match status" value="1"/>
</dbReference>
<dbReference type="Proteomes" id="UP000229307">
    <property type="component" value="Unassembled WGS sequence"/>
</dbReference>
<dbReference type="FunFam" id="1.10.10.250:FF:000001">
    <property type="entry name" value="50S ribosomal protein L11"/>
    <property type="match status" value="1"/>
</dbReference>
<dbReference type="InterPro" id="IPR020784">
    <property type="entry name" value="Ribosomal_uL11_N"/>
</dbReference>
<name>A0A2M7S9K1_9BACT</name>
<evidence type="ECO:0000256" key="7">
    <source>
        <dbReference type="HAMAP-Rule" id="MF_00736"/>
    </source>
</evidence>
<comment type="PTM">
    <text evidence="7 9">One or more lysine residues are methylated.</text>
</comment>
<dbReference type="GO" id="GO:0070180">
    <property type="term" value="F:large ribosomal subunit rRNA binding"/>
    <property type="evidence" value="ECO:0007669"/>
    <property type="project" value="UniProtKB-UniRule"/>
</dbReference>
<dbReference type="PANTHER" id="PTHR11661">
    <property type="entry name" value="60S RIBOSOMAL PROTEIN L12"/>
    <property type="match status" value="1"/>
</dbReference>
<evidence type="ECO:0000256" key="5">
    <source>
        <dbReference type="ARBA" id="ARBA00022980"/>
    </source>
</evidence>
<sequence length="149" mass="16109">MAKKLLREIKLQIPGGKANPAPPVGNALGPFQINIMEFCKKFNEQTAKQEGTVVPVVITIYDDKSFTFVIKSPPVAELLKKAVGAEKGSGTPNKAKVGVITKDKIMEIAKLKLPDFNTDDLQSAIRIVEGTARSMGIDVESSGEINEKK</sequence>
<evidence type="ECO:0000256" key="8">
    <source>
        <dbReference type="RuleBase" id="RU003978"/>
    </source>
</evidence>
<dbReference type="CDD" id="cd00349">
    <property type="entry name" value="Ribosomal_L11"/>
    <property type="match status" value="1"/>
</dbReference>
<evidence type="ECO:0000313" key="12">
    <source>
        <dbReference type="EMBL" id="PIZ16192.1"/>
    </source>
</evidence>
<dbReference type="SUPFAM" id="SSF54747">
    <property type="entry name" value="Ribosomal L11/L12e N-terminal domain"/>
    <property type="match status" value="1"/>
</dbReference>
<feature type="domain" description="Large ribosomal subunit protein uL11 C-terminal" evidence="10">
    <location>
        <begin position="71"/>
        <end position="139"/>
    </location>
</feature>
<dbReference type="GO" id="GO:0022625">
    <property type="term" value="C:cytosolic large ribosomal subunit"/>
    <property type="evidence" value="ECO:0007669"/>
    <property type="project" value="TreeGrafter"/>
</dbReference>
<dbReference type="PANTHER" id="PTHR11661:SF1">
    <property type="entry name" value="LARGE RIBOSOMAL SUBUNIT PROTEIN UL11M"/>
    <property type="match status" value="1"/>
</dbReference>
<dbReference type="FunFam" id="3.30.1550.10:FF:000005">
    <property type="entry name" value="50S ribosomal protein L11"/>
    <property type="match status" value="1"/>
</dbReference>
<dbReference type="Gene3D" id="1.10.10.250">
    <property type="entry name" value="Ribosomal protein L11, C-terminal domain"/>
    <property type="match status" value="1"/>
</dbReference>
<evidence type="ECO:0000256" key="2">
    <source>
        <dbReference type="ARBA" id="ARBA00022481"/>
    </source>
</evidence>
<accession>A0A2M7S9K1</accession>
<evidence type="ECO:0000256" key="4">
    <source>
        <dbReference type="ARBA" id="ARBA00022884"/>
    </source>
</evidence>
<protein>
    <recommendedName>
        <fullName evidence="7">Large ribosomal subunit protein uL11</fullName>
    </recommendedName>
</protein>
<dbReference type="GO" id="GO:0003735">
    <property type="term" value="F:structural constituent of ribosome"/>
    <property type="evidence" value="ECO:0007669"/>
    <property type="project" value="InterPro"/>
</dbReference>
<evidence type="ECO:0000313" key="13">
    <source>
        <dbReference type="Proteomes" id="UP000229307"/>
    </source>
</evidence>
<dbReference type="EMBL" id="PFMR01000206">
    <property type="protein sequence ID" value="PIZ16192.1"/>
    <property type="molecule type" value="Genomic_DNA"/>
</dbReference>
<dbReference type="PROSITE" id="PS00359">
    <property type="entry name" value="RIBOSOMAL_L11"/>
    <property type="match status" value="1"/>
</dbReference>
<organism evidence="12 13">
    <name type="scientific">Candidatus Desantisbacteria bacterium CG_4_10_14_0_8_um_filter_48_22</name>
    <dbReference type="NCBI Taxonomy" id="1974543"/>
    <lineage>
        <taxon>Bacteria</taxon>
        <taxon>Candidatus Desantisiibacteriota</taxon>
    </lineage>
</organism>
<dbReference type="HAMAP" id="MF_00736">
    <property type="entry name" value="Ribosomal_uL11"/>
    <property type="match status" value="1"/>
</dbReference>